<feature type="transmembrane region" description="Helical" evidence="7">
    <location>
        <begin position="147"/>
        <end position="164"/>
    </location>
</feature>
<keyword evidence="3" id="KW-0547">Nucleotide-binding</keyword>
<dbReference type="GO" id="GO:0003676">
    <property type="term" value="F:nucleic acid binding"/>
    <property type="evidence" value="ECO:0007669"/>
    <property type="project" value="InterPro"/>
</dbReference>
<dbReference type="InterPro" id="IPR036397">
    <property type="entry name" value="RNaseH_sf"/>
</dbReference>
<dbReference type="GO" id="GO:0004383">
    <property type="term" value="F:guanylate cyclase activity"/>
    <property type="evidence" value="ECO:0007669"/>
    <property type="project" value="UniProtKB-EC"/>
</dbReference>
<keyword evidence="7" id="KW-1133">Transmembrane helix</keyword>
<reference evidence="10" key="1">
    <citation type="submission" date="2016-11" db="UniProtKB">
        <authorList>
            <consortium name="WormBaseParasite"/>
        </authorList>
    </citation>
    <scope>IDENTIFICATION</scope>
</reference>
<evidence type="ECO:0000256" key="7">
    <source>
        <dbReference type="SAM" id="Phobius"/>
    </source>
</evidence>
<evidence type="ECO:0000256" key="3">
    <source>
        <dbReference type="ARBA" id="ARBA00022741"/>
    </source>
</evidence>
<evidence type="ECO:0000256" key="1">
    <source>
        <dbReference type="ARBA" id="ARBA00001436"/>
    </source>
</evidence>
<keyword evidence="5" id="KW-0456">Lyase</keyword>
<evidence type="ECO:0000256" key="5">
    <source>
        <dbReference type="ARBA" id="ARBA00023239"/>
    </source>
</evidence>
<evidence type="ECO:0000256" key="6">
    <source>
        <dbReference type="ARBA" id="ARBA00023293"/>
    </source>
</evidence>
<dbReference type="InterPro" id="IPR011009">
    <property type="entry name" value="Kinase-like_dom_sf"/>
</dbReference>
<dbReference type="FunFam" id="1.10.510.10:FF:000941">
    <property type="entry name" value="Guanylate cyclase"/>
    <property type="match status" value="1"/>
</dbReference>
<organism evidence="9 10">
    <name type="scientific">Heterorhabditis bacteriophora</name>
    <name type="common">Entomopathogenic nematode worm</name>
    <dbReference type="NCBI Taxonomy" id="37862"/>
    <lineage>
        <taxon>Eukaryota</taxon>
        <taxon>Metazoa</taxon>
        <taxon>Ecdysozoa</taxon>
        <taxon>Nematoda</taxon>
        <taxon>Chromadorea</taxon>
        <taxon>Rhabditida</taxon>
        <taxon>Rhabditina</taxon>
        <taxon>Rhabditomorpha</taxon>
        <taxon>Strongyloidea</taxon>
        <taxon>Heterorhabditidae</taxon>
        <taxon>Heterorhabditis</taxon>
    </lineage>
</organism>
<dbReference type="Gene3D" id="1.10.510.10">
    <property type="entry name" value="Transferase(Phosphotransferase) domain 1"/>
    <property type="match status" value="1"/>
</dbReference>
<proteinExistence type="predicted"/>
<dbReference type="Proteomes" id="UP000095283">
    <property type="component" value="Unplaced"/>
</dbReference>
<dbReference type="WBParaSite" id="Hba_04957">
    <property type="protein sequence ID" value="Hba_04957"/>
    <property type="gene ID" value="Hba_04957"/>
</dbReference>
<dbReference type="PANTHER" id="PTHR11920">
    <property type="entry name" value="GUANYLYL CYCLASE"/>
    <property type="match status" value="1"/>
</dbReference>
<dbReference type="InterPro" id="IPR001245">
    <property type="entry name" value="Ser-Thr/Tyr_kinase_cat_dom"/>
</dbReference>
<dbReference type="Gene3D" id="3.30.420.10">
    <property type="entry name" value="Ribonuclease H-like superfamily/Ribonuclease H"/>
    <property type="match status" value="1"/>
</dbReference>
<name>A0A1I7WIW4_HETBA</name>
<dbReference type="PANTHER" id="PTHR11920:SF260">
    <property type="entry name" value="RECEPTOR-TYPE GUANYLATE CYCLASE GCY-23"/>
    <property type="match status" value="1"/>
</dbReference>
<keyword evidence="6" id="KW-0141">cGMP biosynthesis</keyword>
<evidence type="ECO:0000313" key="9">
    <source>
        <dbReference type="Proteomes" id="UP000095283"/>
    </source>
</evidence>
<evidence type="ECO:0000313" key="10">
    <source>
        <dbReference type="WBParaSite" id="Hba_04957"/>
    </source>
</evidence>
<dbReference type="InterPro" id="IPR050401">
    <property type="entry name" value="Cyclic_nucleotide_synthase"/>
</dbReference>
<keyword evidence="7" id="KW-0472">Membrane</keyword>
<keyword evidence="7" id="KW-0812">Transmembrane</keyword>
<dbReference type="GO" id="GO:0004672">
    <property type="term" value="F:protein kinase activity"/>
    <property type="evidence" value="ECO:0007669"/>
    <property type="project" value="InterPro"/>
</dbReference>
<dbReference type="AlphaFoldDB" id="A0A1I7WIW4"/>
<dbReference type="EC" id="4.6.1.2" evidence="2"/>
<keyword evidence="4" id="KW-0675">Receptor</keyword>
<dbReference type="GO" id="GO:0007168">
    <property type="term" value="P:receptor guanylyl cyclase signaling pathway"/>
    <property type="evidence" value="ECO:0007669"/>
    <property type="project" value="TreeGrafter"/>
</dbReference>
<dbReference type="SUPFAM" id="SSF56112">
    <property type="entry name" value="Protein kinase-like (PK-like)"/>
    <property type="match status" value="1"/>
</dbReference>
<evidence type="ECO:0000256" key="2">
    <source>
        <dbReference type="ARBA" id="ARBA00012202"/>
    </source>
</evidence>
<comment type="catalytic activity">
    <reaction evidence="1">
        <text>GTP = 3',5'-cyclic GMP + diphosphate</text>
        <dbReference type="Rhea" id="RHEA:13665"/>
        <dbReference type="ChEBI" id="CHEBI:33019"/>
        <dbReference type="ChEBI" id="CHEBI:37565"/>
        <dbReference type="ChEBI" id="CHEBI:57746"/>
        <dbReference type="EC" id="4.6.1.2"/>
    </reaction>
</comment>
<accession>A0A1I7WIW4</accession>
<dbReference type="PROSITE" id="PS50011">
    <property type="entry name" value="PROTEIN_KINASE_DOM"/>
    <property type="match status" value="1"/>
</dbReference>
<dbReference type="InterPro" id="IPR000719">
    <property type="entry name" value="Prot_kinase_dom"/>
</dbReference>
<dbReference type="GO" id="GO:0005524">
    <property type="term" value="F:ATP binding"/>
    <property type="evidence" value="ECO:0007669"/>
    <property type="project" value="InterPro"/>
</dbReference>
<evidence type="ECO:0000256" key="4">
    <source>
        <dbReference type="ARBA" id="ARBA00023170"/>
    </source>
</evidence>
<feature type="domain" description="Protein kinase" evidence="8">
    <location>
        <begin position="283"/>
        <end position="599"/>
    </location>
</feature>
<sequence length="643" mass="74033">MSREFMKAAYTAKMNSHDYVYVLPWLQVKLFVYIFLTLYLMFLRHIIFICINLKNIFCLNFIRPSIYDLLKGGGTSTQMHSDEQVQLWINRGMRLGKDDFYQSSQISPLIHYFEFSLVGSGGFHSYWRDLHKESRHFSTRSSGGRSVMIWGAFSAMGLVDLAFVSTKMNSTDYQDTLASLSNKIMPRSAPVEAAGLGWRTQITDFLSGFWPSPDGSLPKEEPICGFRNERCDYTMIIVGGSLLVALLIAIVAALVLYRVCENRALAKTPWRVYREDFRIINEDEVRSMLSIGSTKTKLSSMSAFAKHHAVLGTNTHASFHVYPQRRPIIFNRQDMQLLTQMKQAIHDNLNPFLGMSFNEKEEMVLLWKFCSRGTLQDIIYNEEVVLDNKFHGAFVRDVTLGLEYLHSSSIGYHGSLTTWACLIDRNWMVKLTDYGTPYLTKILQFIGIANPLERWEKQGSITTELLKEGDDEGKSGSSQRTSILYQPPEMLKNREANRLRRTDQTWVKQTQARRQMGDIYAFGIVMYEILFRALPFPSSTNINELLEYIRDGEKVFRPTIQDKSEIHPDLTALLFDCWNENPEVRPSIRRVRLNTESYLKVPYVANELKLGRAVPPKTFQSATVMFRCKVNGITFFPLFIIII</sequence>
<protein>
    <recommendedName>
        <fullName evidence="2">guanylate cyclase</fullName>
        <ecNumber evidence="2">4.6.1.2</ecNumber>
    </recommendedName>
</protein>
<dbReference type="GO" id="GO:0004016">
    <property type="term" value="F:adenylate cyclase activity"/>
    <property type="evidence" value="ECO:0007669"/>
    <property type="project" value="TreeGrafter"/>
</dbReference>
<dbReference type="Pfam" id="PF07714">
    <property type="entry name" value="PK_Tyr_Ser-Thr"/>
    <property type="match status" value="2"/>
</dbReference>
<feature type="transmembrane region" description="Helical" evidence="7">
    <location>
        <begin position="236"/>
        <end position="257"/>
    </location>
</feature>
<feature type="transmembrane region" description="Helical" evidence="7">
    <location>
        <begin position="30"/>
        <end position="53"/>
    </location>
</feature>
<evidence type="ECO:0000259" key="8">
    <source>
        <dbReference type="PROSITE" id="PS50011"/>
    </source>
</evidence>
<dbReference type="GO" id="GO:0001653">
    <property type="term" value="F:peptide receptor activity"/>
    <property type="evidence" value="ECO:0007669"/>
    <property type="project" value="TreeGrafter"/>
</dbReference>
<keyword evidence="9" id="KW-1185">Reference proteome</keyword>
<dbReference type="GO" id="GO:0005886">
    <property type="term" value="C:plasma membrane"/>
    <property type="evidence" value="ECO:0007669"/>
    <property type="project" value="TreeGrafter"/>
</dbReference>